<name>A0A1D2NN46_ORCCI</name>
<sequence>MDNQHKSRQKQFQDDIDSQVQKHINETIIVKGINGLIDNSLSEVLSMIENQQKRNELEFDKIHKEISSMKVEMSSINTKLEYILKLLQPSYGQTAGHISSKPYTHSNNLTGPNISQSHHPNSTGFPSHHPNSTGFPSHIINPQAVVTQQALQNQGVSQRQTFPQTTNVNQVTQNDHEFAQSNFQQLKIIPSFHETNQVGK</sequence>
<proteinExistence type="predicted"/>
<accession>A0A1D2NN46</accession>
<feature type="region of interest" description="Disordered" evidence="1">
    <location>
        <begin position="104"/>
        <end position="135"/>
    </location>
</feature>
<keyword evidence="3" id="KW-1185">Reference proteome</keyword>
<dbReference type="Proteomes" id="UP000094527">
    <property type="component" value="Unassembled WGS sequence"/>
</dbReference>
<comment type="caution">
    <text evidence="2">The sequence shown here is derived from an EMBL/GenBank/DDBJ whole genome shotgun (WGS) entry which is preliminary data.</text>
</comment>
<organism evidence="2 3">
    <name type="scientific">Orchesella cincta</name>
    <name type="common">Springtail</name>
    <name type="synonym">Podura cincta</name>
    <dbReference type="NCBI Taxonomy" id="48709"/>
    <lineage>
        <taxon>Eukaryota</taxon>
        <taxon>Metazoa</taxon>
        <taxon>Ecdysozoa</taxon>
        <taxon>Arthropoda</taxon>
        <taxon>Hexapoda</taxon>
        <taxon>Collembola</taxon>
        <taxon>Entomobryomorpha</taxon>
        <taxon>Entomobryoidea</taxon>
        <taxon>Orchesellidae</taxon>
        <taxon>Orchesellinae</taxon>
        <taxon>Orchesella</taxon>
    </lineage>
</organism>
<evidence type="ECO:0000313" key="2">
    <source>
        <dbReference type="EMBL" id="ODN06505.1"/>
    </source>
</evidence>
<evidence type="ECO:0000313" key="3">
    <source>
        <dbReference type="Proteomes" id="UP000094527"/>
    </source>
</evidence>
<dbReference type="EMBL" id="LJIJ01000004">
    <property type="protein sequence ID" value="ODN06505.1"/>
    <property type="molecule type" value="Genomic_DNA"/>
</dbReference>
<gene>
    <name evidence="2" type="ORF">Ocin01_00198</name>
</gene>
<reference evidence="2 3" key="1">
    <citation type="journal article" date="2016" name="Genome Biol. Evol.">
        <title>Gene Family Evolution Reflects Adaptation to Soil Environmental Stressors in the Genome of the Collembolan Orchesella cincta.</title>
        <authorList>
            <person name="Faddeeva-Vakhrusheva A."/>
            <person name="Derks M.F."/>
            <person name="Anvar S.Y."/>
            <person name="Agamennone V."/>
            <person name="Suring W."/>
            <person name="Smit S."/>
            <person name="van Straalen N.M."/>
            <person name="Roelofs D."/>
        </authorList>
    </citation>
    <scope>NUCLEOTIDE SEQUENCE [LARGE SCALE GENOMIC DNA]</scope>
    <source>
        <tissue evidence="2">Mixed pool</tissue>
    </source>
</reference>
<dbReference type="AlphaFoldDB" id="A0A1D2NN46"/>
<protein>
    <submittedName>
        <fullName evidence="2">Uncharacterized protein</fullName>
    </submittedName>
</protein>
<evidence type="ECO:0000256" key="1">
    <source>
        <dbReference type="SAM" id="MobiDB-lite"/>
    </source>
</evidence>